<dbReference type="InterPro" id="IPR006839">
    <property type="entry name" value="DarP"/>
</dbReference>
<reference evidence="6" key="2">
    <citation type="submission" date="2020-09" db="EMBL/GenBank/DDBJ databases">
        <authorList>
            <person name="Sun Q."/>
            <person name="Ohkuma M."/>
        </authorList>
    </citation>
    <scope>NUCLEOTIDE SEQUENCE</scope>
    <source>
        <strain evidence="6">JCM 30804</strain>
    </source>
</reference>
<dbReference type="PANTHER" id="PTHR38101:SF1">
    <property type="entry name" value="UPF0307 PROTEIN YJGA"/>
    <property type="match status" value="1"/>
</dbReference>
<dbReference type="GO" id="GO:0005829">
    <property type="term" value="C:cytosol"/>
    <property type="evidence" value="ECO:0007669"/>
    <property type="project" value="TreeGrafter"/>
</dbReference>
<evidence type="ECO:0000256" key="5">
    <source>
        <dbReference type="HAMAP-Rule" id="MF_00765"/>
    </source>
</evidence>
<proteinExistence type="inferred from homology"/>
<comment type="function">
    <text evidence="5">Member of a network of 50S ribosomal subunit biogenesis factors which assembles along the 30S-50S interface, preventing incorrect 23S rRNA structures from forming. Promotes peptidyl transferase center (PTC) maturation.</text>
</comment>
<comment type="similarity">
    <text evidence="5">Belongs to the DarP family.</text>
</comment>
<dbReference type="InterPro" id="IPR023153">
    <property type="entry name" value="DarP_sf"/>
</dbReference>
<dbReference type="CDD" id="cd16331">
    <property type="entry name" value="YjgA-like"/>
    <property type="match status" value="1"/>
</dbReference>
<dbReference type="HAMAP" id="MF_00765">
    <property type="entry name" value="DarP"/>
    <property type="match status" value="1"/>
</dbReference>
<dbReference type="GO" id="GO:0043022">
    <property type="term" value="F:ribosome binding"/>
    <property type="evidence" value="ECO:0007669"/>
    <property type="project" value="UniProtKB-UniRule"/>
</dbReference>
<sequence length="179" mass="20953">MNIVGDSEHFKQPYDHDDEYVSRSDLKKESAEIQKLGERLVTLSKSQLDKIEMDELLYDNILKTKTIKAKTEAYRRHLQYIGKLMRTVDLDALRLSLDHALNKDNHECAKNQITEKTCQRLIAEGDSEVQKVLETYPQLERQKLRQLIRQTKKEQTKNPQAESKSAKELFKYIRAEMTG</sequence>
<keyword evidence="2 5" id="KW-0690">Ribosome biogenesis</keyword>
<evidence type="ECO:0000313" key="7">
    <source>
        <dbReference type="Proteomes" id="UP000613743"/>
    </source>
</evidence>
<keyword evidence="7" id="KW-1185">Reference proteome</keyword>
<dbReference type="RefSeq" id="WP_188921667.1">
    <property type="nucleotide sequence ID" value="NZ_BMPZ01000008.1"/>
</dbReference>
<gene>
    <name evidence="5" type="primary">darP</name>
    <name evidence="6" type="ORF">GCM10009332_26300</name>
</gene>
<organism evidence="6 7">
    <name type="scientific">Shewanella gelidii</name>
    <dbReference type="NCBI Taxonomy" id="1642821"/>
    <lineage>
        <taxon>Bacteria</taxon>
        <taxon>Pseudomonadati</taxon>
        <taxon>Pseudomonadota</taxon>
        <taxon>Gammaproteobacteria</taxon>
        <taxon>Alteromonadales</taxon>
        <taxon>Shewanellaceae</taxon>
        <taxon>Shewanella</taxon>
    </lineage>
</organism>
<dbReference type="GO" id="GO:0019843">
    <property type="term" value="F:rRNA binding"/>
    <property type="evidence" value="ECO:0007669"/>
    <property type="project" value="UniProtKB-UniRule"/>
</dbReference>
<dbReference type="Gene3D" id="1.10.60.30">
    <property type="entry name" value="PSPTO4464-like domains"/>
    <property type="match status" value="2"/>
</dbReference>
<keyword evidence="4 5" id="KW-0694">RNA-binding</keyword>
<keyword evidence="3 5" id="KW-0699">rRNA-binding</keyword>
<dbReference type="EMBL" id="BMPZ01000008">
    <property type="protein sequence ID" value="GGI87713.1"/>
    <property type="molecule type" value="Genomic_DNA"/>
</dbReference>
<evidence type="ECO:0000256" key="1">
    <source>
        <dbReference type="ARBA" id="ARBA00022490"/>
    </source>
</evidence>
<evidence type="ECO:0000313" key="6">
    <source>
        <dbReference type="EMBL" id="GGI87713.1"/>
    </source>
</evidence>
<dbReference type="AlphaFoldDB" id="A0A917NC98"/>
<dbReference type="PIRSF" id="PIRSF016183">
    <property type="entry name" value="UCP016183"/>
    <property type="match status" value="1"/>
</dbReference>
<comment type="subcellular location">
    <subcellularLocation>
        <location evidence="5">Cytoplasm</location>
    </subcellularLocation>
    <text evidence="5">Associates with late stage pre-50S ribosomal subunits.</text>
</comment>
<accession>A0A917NC98</accession>
<evidence type="ECO:0000256" key="3">
    <source>
        <dbReference type="ARBA" id="ARBA00022730"/>
    </source>
</evidence>
<dbReference type="Pfam" id="PF04751">
    <property type="entry name" value="DarP"/>
    <property type="match status" value="1"/>
</dbReference>
<name>A0A917NC98_9GAMM</name>
<dbReference type="NCBIfam" id="NF003593">
    <property type="entry name" value="PRK05255.1-1"/>
    <property type="match status" value="1"/>
</dbReference>
<evidence type="ECO:0000256" key="4">
    <source>
        <dbReference type="ARBA" id="ARBA00022884"/>
    </source>
</evidence>
<keyword evidence="1 5" id="KW-0963">Cytoplasm</keyword>
<evidence type="ECO:0000256" key="2">
    <source>
        <dbReference type="ARBA" id="ARBA00022517"/>
    </source>
</evidence>
<dbReference type="GO" id="GO:1902626">
    <property type="term" value="P:assembly of large subunit precursor of preribosome"/>
    <property type="evidence" value="ECO:0007669"/>
    <property type="project" value="UniProtKB-UniRule"/>
</dbReference>
<reference evidence="6" key="1">
    <citation type="journal article" date="2014" name="Int. J. Syst. Evol. Microbiol.">
        <title>Complete genome sequence of Corynebacterium casei LMG S-19264T (=DSM 44701T), isolated from a smear-ripened cheese.</title>
        <authorList>
            <consortium name="US DOE Joint Genome Institute (JGI-PGF)"/>
            <person name="Walter F."/>
            <person name="Albersmeier A."/>
            <person name="Kalinowski J."/>
            <person name="Ruckert C."/>
        </authorList>
    </citation>
    <scope>NUCLEOTIDE SEQUENCE</scope>
    <source>
        <strain evidence="6">JCM 30804</strain>
    </source>
</reference>
<protein>
    <recommendedName>
        <fullName evidence="5">Dual-action ribosomal maturation protein DarP</fullName>
    </recommendedName>
    <alternativeName>
        <fullName evidence="5">Large ribosomal subunit assembly factor DarP</fullName>
    </alternativeName>
</protein>
<dbReference type="PANTHER" id="PTHR38101">
    <property type="entry name" value="UPF0307 PROTEIN YJGA"/>
    <property type="match status" value="1"/>
</dbReference>
<comment type="caution">
    <text evidence="6">The sequence shown here is derived from an EMBL/GenBank/DDBJ whole genome shotgun (WGS) entry which is preliminary data.</text>
</comment>
<dbReference type="SUPFAM" id="SSF158710">
    <property type="entry name" value="PSPTO4464-like"/>
    <property type="match status" value="1"/>
</dbReference>
<dbReference type="Proteomes" id="UP000613743">
    <property type="component" value="Unassembled WGS sequence"/>
</dbReference>